<dbReference type="Gene3D" id="3.40.50.620">
    <property type="entry name" value="HUPs"/>
    <property type="match status" value="1"/>
</dbReference>
<comment type="caution">
    <text evidence="13">The sequence shown here is derived from an EMBL/GenBank/DDBJ whole genome shotgun (WGS) entry which is preliminary data.</text>
</comment>
<reference evidence="14" key="1">
    <citation type="submission" date="2017-01" db="EMBL/GenBank/DDBJ databases">
        <authorList>
            <person name="Wang Y."/>
            <person name="White M."/>
            <person name="Kvist S."/>
            <person name="Moncalvo J.-M."/>
        </authorList>
    </citation>
    <scope>NUCLEOTIDE SEQUENCE [LARGE SCALE GENOMIC DNA]</scope>
    <source>
        <strain evidence="14">COL-18-3</strain>
    </source>
</reference>
<dbReference type="AlphaFoldDB" id="A0A1R1PC58"/>
<dbReference type="InterPro" id="IPR044608">
    <property type="entry name" value="Ect1/PCYT2"/>
</dbReference>
<keyword evidence="8" id="KW-1208">Phospholipid metabolism</keyword>
<evidence type="ECO:0000256" key="11">
    <source>
        <dbReference type="ARBA" id="ARBA00031473"/>
    </source>
</evidence>
<dbReference type="InterPro" id="IPR004821">
    <property type="entry name" value="Cyt_trans-like"/>
</dbReference>
<evidence type="ECO:0000256" key="1">
    <source>
        <dbReference type="ARBA" id="ARBA00005189"/>
    </source>
</evidence>
<evidence type="ECO:0000313" key="13">
    <source>
        <dbReference type="EMBL" id="OMH78452.1"/>
    </source>
</evidence>
<evidence type="ECO:0000256" key="2">
    <source>
        <dbReference type="ARBA" id="ARBA00010101"/>
    </source>
</evidence>
<evidence type="ECO:0000256" key="4">
    <source>
        <dbReference type="ARBA" id="ARBA00022679"/>
    </source>
</evidence>
<dbReference type="GO" id="GO:0005737">
    <property type="term" value="C:cytoplasm"/>
    <property type="evidence" value="ECO:0007669"/>
    <property type="project" value="TreeGrafter"/>
</dbReference>
<dbReference type="PANTHER" id="PTHR45780:SF2">
    <property type="entry name" value="ETHANOLAMINE-PHOSPHATE CYTIDYLYLTRANSFERASE"/>
    <property type="match status" value="1"/>
</dbReference>
<dbReference type="PANTHER" id="PTHR45780">
    <property type="entry name" value="ETHANOLAMINE-PHOSPHATE CYTIDYLYLTRANSFERASE"/>
    <property type="match status" value="1"/>
</dbReference>
<gene>
    <name evidence="13" type="ORF">AX774_g8154</name>
</gene>
<dbReference type="OrthoDB" id="40021at2759"/>
<dbReference type="Pfam" id="PF01467">
    <property type="entry name" value="CTP_transf_like"/>
    <property type="match status" value="1"/>
</dbReference>
<dbReference type="InterPro" id="IPR014729">
    <property type="entry name" value="Rossmann-like_a/b/a_fold"/>
</dbReference>
<feature type="domain" description="Cytidyltransferase-like" evidence="12">
    <location>
        <begin position="2"/>
        <end position="104"/>
    </location>
</feature>
<sequence>MGDYLIVGVHSDAEVEKNKGPCVMKEQERYAAVRACKWVDMVVEDAPYVTQLEYLDKYDVDFVVHGDDITTAADGTDCYELVKKAGRYKECKRTIGVSTTEIVGRMLLLTRYHHMGVKGADGELDETRVSDFSKVG</sequence>
<keyword evidence="3" id="KW-0444">Lipid biosynthesis</keyword>
<comment type="similarity">
    <text evidence="2">Belongs to the cytidylyltransferase family.</text>
</comment>
<keyword evidence="6" id="KW-0443">Lipid metabolism</keyword>
<comment type="pathway">
    <text evidence="9">Phospholipid metabolism; phosphatidylethanolamine biosynthesis; phosphatidylethanolamine from ethanolamine: step 2/3.</text>
</comment>
<evidence type="ECO:0000313" key="14">
    <source>
        <dbReference type="Proteomes" id="UP000188320"/>
    </source>
</evidence>
<evidence type="ECO:0000256" key="6">
    <source>
        <dbReference type="ARBA" id="ARBA00023098"/>
    </source>
</evidence>
<organism evidence="13 14">
    <name type="scientific">Zancudomyces culisetae</name>
    <name type="common">Gut fungus</name>
    <name type="synonym">Smittium culisetae</name>
    <dbReference type="NCBI Taxonomy" id="1213189"/>
    <lineage>
        <taxon>Eukaryota</taxon>
        <taxon>Fungi</taxon>
        <taxon>Fungi incertae sedis</taxon>
        <taxon>Zoopagomycota</taxon>
        <taxon>Kickxellomycotina</taxon>
        <taxon>Harpellomycetes</taxon>
        <taxon>Harpellales</taxon>
        <taxon>Legeriomycetaceae</taxon>
        <taxon>Zancudomyces</taxon>
    </lineage>
</organism>
<keyword evidence="7" id="KW-0594">Phospholipid biosynthesis</keyword>
<evidence type="ECO:0000259" key="12">
    <source>
        <dbReference type="Pfam" id="PF01467"/>
    </source>
</evidence>
<dbReference type="Proteomes" id="UP000188320">
    <property type="component" value="Unassembled WGS sequence"/>
</dbReference>
<protein>
    <recommendedName>
        <fullName evidence="10">ethanolamine-phosphate cytidylyltransferase</fullName>
        <ecNumber evidence="10">2.7.7.14</ecNumber>
    </recommendedName>
    <alternativeName>
        <fullName evidence="11">CTP:phosphoethanolamine cytidylyltransferase</fullName>
    </alternativeName>
</protein>
<dbReference type="NCBIfam" id="TIGR00125">
    <property type="entry name" value="cyt_tran_rel"/>
    <property type="match status" value="1"/>
</dbReference>
<keyword evidence="14" id="KW-1185">Reference proteome</keyword>
<dbReference type="UniPathway" id="UPA00558">
    <property type="reaction ID" value="UER00742"/>
</dbReference>
<dbReference type="EMBL" id="LSSK01001923">
    <property type="protein sequence ID" value="OMH78452.1"/>
    <property type="molecule type" value="Genomic_DNA"/>
</dbReference>
<dbReference type="SUPFAM" id="SSF52374">
    <property type="entry name" value="Nucleotidylyl transferase"/>
    <property type="match status" value="1"/>
</dbReference>
<dbReference type="EC" id="2.7.7.14" evidence="10"/>
<evidence type="ECO:0000256" key="9">
    <source>
        <dbReference type="ARBA" id="ARBA00024191"/>
    </source>
</evidence>
<name>A0A1R1PC58_ZANCU</name>
<evidence type="ECO:0000256" key="8">
    <source>
        <dbReference type="ARBA" id="ARBA00023264"/>
    </source>
</evidence>
<comment type="pathway">
    <text evidence="1">Lipid metabolism.</text>
</comment>
<keyword evidence="5 13" id="KW-0548">Nucleotidyltransferase</keyword>
<dbReference type="GO" id="GO:0006646">
    <property type="term" value="P:phosphatidylethanolamine biosynthetic process"/>
    <property type="evidence" value="ECO:0007669"/>
    <property type="project" value="UniProtKB-UniPathway"/>
</dbReference>
<dbReference type="GO" id="GO:0004306">
    <property type="term" value="F:ethanolamine-phosphate cytidylyltransferase activity"/>
    <property type="evidence" value="ECO:0007669"/>
    <property type="project" value="UniProtKB-EC"/>
</dbReference>
<evidence type="ECO:0000256" key="5">
    <source>
        <dbReference type="ARBA" id="ARBA00022695"/>
    </source>
</evidence>
<evidence type="ECO:0000256" key="3">
    <source>
        <dbReference type="ARBA" id="ARBA00022516"/>
    </source>
</evidence>
<evidence type="ECO:0000256" key="10">
    <source>
        <dbReference type="ARBA" id="ARBA00024221"/>
    </source>
</evidence>
<proteinExistence type="inferred from homology"/>
<keyword evidence="4 13" id="KW-0808">Transferase</keyword>
<accession>A0A1R1PC58</accession>
<evidence type="ECO:0000256" key="7">
    <source>
        <dbReference type="ARBA" id="ARBA00023209"/>
    </source>
</evidence>